<evidence type="ECO:0000313" key="2">
    <source>
        <dbReference type="Proteomes" id="UP000179807"/>
    </source>
</evidence>
<reference evidence="1" key="1">
    <citation type="submission" date="2016-10" db="EMBL/GenBank/DDBJ databases">
        <authorList>
            <person name="Benchimol M."/>
            <person name="Almeida L.G."/>
            <person name="Vasconcelos A.T."/>
            <person name="Perreira-Neves A."/>
            <person name="Rosa I.A."/>
            <person name="Tasca T."/>
            <person name="Bogo M.R."/>
            <person name="de Souza W."/>
        </authorList>
    </citation>
    <scope>NUCLEOTIDE SEQUENCE [LARGE SCALE GENOMIC DNA]</scope>
    <source>
        <strain evidence="1">K</strain>
    </source>
</reference>
<sequence length="499" mass="57616">MSNQFRFQISKDLNQVLNCAIFVGGHRYPLIKELAISNSGLIKKLFESSNEVKIDYENENKEFQCIANLFCCSVVTFNKRNIAYIIKTSQFFEMDELFESAQNFQKRMNHLEKILSQPNELSNLMKLESSIFSISEETFLNVKTQISAFIQSNFDANLVARIIFRACFARSPQISLLVKLAGENDDICEKLSEMALNEFNEKKDPFLPNEINFILFYLIEDGKLPSDILMPKAKTMPFWVNLTDRENHLQHIELIKIGENPDDIPNAIRHDDCDTLQLLMKTSNFDLNGRATSSIYECISFINKKQTYVEYAAFFGSIKCFKYLTLNGARFPRYAFEVSLAGGHVEMIRLIAQQQEVESSYNNSCFNTILFHRKELFDWLILNHPNAVKNYEILAQKCIDESSYLIFESLLMEGANPNGQNKNPLLITAVLNDNLRLLDFLLKIEFVDPNAKDKNDNTVLHIACAEEKEEIVKFLMSNPKIDKNAKGVFKYMFYKVFIN</sequence>
<dbReference type="SUPFAM" id="SSF48403">
    <property type="entry name" value="Ankyrin repeat"/>
    <property type="match status" value="1"/>
</dbReference>
<dbReference type="Gene3D" id="1.25.40.20">
    <property type="entry name" value="Ankyrin repeat-containing domain"/>
    <property type="match status" value="1"/>
</dbReference>
<dbReference type="RefSeq" id="XP_068354907.1">
    <property type="nucleotide sequence ID" value="XM_068507849.1"/>
</dbReference>
<evidence type="ECO:0000313" key="1">
    <source>
        <dbReference type="EMBL" id="OHT01771.1"/>
    </source>
</evidence>
<dbReference type="AlphaFoldDB" id="A0A1J4JRV6"/>
<protein>
    <submittedName>
        <fullName evidence="1">Uncharacterized protein</fullName>
    </submittedName>
</protein>
<proteinExistence type="predicted"/>
<dbReference type="SMART" id="SM00248">
    <property type="entry name" value="ANK"/>
    <property type="match status" value="3"/>
</dbReference>
<accession>A0A1J4JRV6</accession>
<dbReference type="InterPro" id="IPR036770">
    <property type="entry name" value="Ankyrin_rpt-contain_sf"/>
</dbReference>
<dbReference type="InterPro" id="IPR002110">
    <property type="entry name" value="Ankyrin_rpt"/>
</dbReference>
<name>A0A1J4JRV6_9EUKA</name>
<dbReference type="PANTHER" id="PTHR24159">
    <property type="match status" value="1"/>
</dbReference>
<comment type="caution">
    <text evidence="1">The sequence shown here is derived from an EMBL/GenBank/DDBJ whole genome shotgun (WGS) entry which is preliminary data.</text>
</comment>
<gene>
    <name evidence="1" type="ORF">TRFO_31288</name>
</gene>
<dbReference type="VEuPathDB" id="TrichDB:TRFO_31288"/>
<dbReference type="Pfam" id="PF12796">
    <property type="entry name" value="Ank_2"/>
    <property type="match status" value="1"/>
</dbReference>
<dbReference type="EMBL" id="MLAK01000895">
    <property type="protein sequence ID" value="OHT01771.1"/>
    <property type="molecule type" value="Genomic_DNA"/>
</dbReference>
<keyword evidence="2" id="KW-1185">Reference proteome</keyword>
<dbReference type="Proteomes" id="UP000179807">
    <property type="component" value="Unassembled WGS sequence"/>
</dbReference>
<dbReference type="PANTHER" id="PTHR24159:SF5">
    <property type="entry name" value="ANK_REP_REGION DOMAIN-CONTAINING PROTEIN"/>
    <property type="match status" value="1"/>
</dbReference>
<dbReference type="GeneID" id="94842553"/>
<organism evidence="1 2">
    <name type="scientific">Tritrichomonas foetus</name>
    <dbReference type="NCBI Taxonomy" id="1144522"/>
    <lineage>
        <taxon>Eukaryota</taxon>
        <taxon>Metamonada</taxon>
        <taxon>Parabasalia</taxon>
        <taxon>Tritrichomonadida</taxon>
        <taxon>Tritrichomonadidae</taxon>
        <taxon>Tritrichomonas</taxon>
    </lineage>
</organism>